<dbReference type="InterPro" id="IPR023577">
    <property type="entry name" value="CYTH_domain"/>
</dbReference>
<accession>A0A7X2S3X4</accession>
<feature type="domain" description="CYTH" evidence="1">
    <location>
        <begin position="4"/>
        <end position="192"/>
    </location>
</feature>
<dbReference type="InterPro" id="IPR033469">
    <property type="entry name" value="CYTH-like_dom_sf"/>
</dbReference>
<organism evidence="2 3">
    <name type="scientific">Metabacillus mangrovi</name>
    <dbReference type="NCBI Taxonomy" id="1491830"/>
    <lineage>
        <taxon>Bacteria</taxon>
        <taxon>Bacillati</taxon>
        <taxon>Bacillota</taxon>
        <taxon>Bacilli</taxon>
        <taxon>Bacillales</taxon>
        <taxon>Bacillaceae</taxon>
        <taxon>Metabacillus</taxon>
    </lineage>
</organism>
<dbReference type="Proteomes" id="UP000434639">
    <property type="component" value="Unassembled WGS sequence"/>
</dbReference>
<reference evidence="2 3" key="1">
    <citation type="journal article" date="2017" name="Int. J. Syst. Evol. Microbiol.">
        <title>Bacillus mangrovi sp. nov., isolated from a sediment sample from a mangrove forest.</title>
        <authorList>
            <person name="Gupta V."/>
            <person name="Singh P.K."/>
            <person name="Korpole S."/>
            <person name="Tanuku N.R.S."/>
            <person name="Pinnaka A.K."/>
        </authorList>
    </citation>
    <scope>NUCLEOTIDE SEQUENCE [LARGE SCALE GENOMIC DNA]</scope>
    <source>
        <strain evidence="2 3">KCTC 33872</strain>
    </source>
</reference>
<evidence type="ECO:0000313" key="3">
    <source>
        <dbReference type="Proteomes" id="UP000434639"/>
    </source>
</evidence>
<dbReference type="Pfam" id="PF01928">
    <property type="entry name" value="CYTH"/>
    <property type="match status" value="1"/>
</dbReference>
<name>A0A7X2S3X4_9BACI</name>
<proteinExistence type="predicted"/>
<comment type="caution">
    <text evidence="2">The sequence shown here is derived from an EMBL/GenBank/DDBJ whole genome shotgun (WGS) entry which is preliminary data.</text>
</comment>
<dbReference type="PROSITE" id="PS51707">
    <property type="entry name" value="CYTH"/>
    <property type="match status" value="1"/>
</dbReference>
<evidence type="ECO:0000313" key="2">
    <source>
        <dbReference type="EMBL" id="MTH53229.1"/>
    </source>
</evidence>
<sequence>MAQHIEIEFKNMLTSEEFGRLELAFGFEKEDFREQVNHYFDTEDFQLKQKQSALRIRLKEEKRVLTLKQPAETGLLETEQELTDEEADRLMNGQGFPHGEVEEQLKQMGISQSAICYFGSLTTWRAEKNAENGLIVLDRSRYLSIEDFELEYEAHEAAAGELYFERLLEMHEIPTRETKNKVRRFYERKYQITSQ</sequence>
<dbReference type="SUPFAM" id="SSF55154">
    <property type="entry name" value="CYTH-like phosphatases"/>
    <property type="match status" value="1"/>
</dbReference>
<dbReference type="OrthoDB" id="384378at2"/>
<dbReference type="InterPro" id="IPR009195">
    <property type="entry name" value="Uncharacterised_YjbK"/>
</dbReference>
<dbReference type="AlphaFoldDB" id="A0A7X2S3X4"/>
<dbReference type="SMART" id="SM01118">
    <property type="entry name" value="CYTH"/>
    <property type="match status" value="1"/>
</dbReference>
<gene>
    <name evidence="2" type="ORF">GKZ89_07365</name>
</gene>
<protein>
    <submittedName>
        <fullName evidence="2">CYTH domain-containing protein</fullName>
    </submittedName>
</protein>
<keyword evidence="3" id="KW-1185">Reference proteome</keyword>
<dbReference type="CDD" id="cd07762">
    <property type="entry name" value="CYTH-like_Pase_1"/>
    <property type="match status" value="1"/>
</dbReference>
<dbReference type="RefSeq" id="WP_155111764.1">
    <property type="nucleotide sequence ID" value="NZ_WMIB01000005.1"/>
</dbReference>
<dbReference type="EMBL" id="WMIB01000005">
    <property type="protein sequence ID" value="MTH53229.1"/>
    <property type="molecule type" value="Genomic_DNA"/>
</dbReference>
<evidence type="ECO:0000259" key="1">
    <source>
        <dbReference type="PROSITE" id="PS51707"/>
    </source>
</evidence>
<dbReference type="PIRSF" id="PIRSF012526">
    <property type="entry name" value="CYTH_UCP012526"/>
    <property type="match status" value="1"/>
</dbReference>
<dbReference type="Gene3D" id="2.40.320.10">
    <property type="entry name" value="Hypothetical Protein Pfu-838710-001"/>
    <property type="match status" value="1"/>
</dbReference>